<accession>A0ABT9VWZ4</accession>
<dbReference type="Gene3D" id="3.10.450.40">
    <property type="match status" value="1"/>
</dbReference>
<dbReference type="SUPFAM" id="SSF54403">
    <property type="entry name" value="Cystatin/monellin"/>
    <property type="match status" value="1"/>
</dbReference>
<dbReference type="Proteomes" id="UP001235840">
    <property type="component" value="Unassembled WGS sequence"/>
</dbReference>
<proteinExistence type="predicted"/>
<keyword evidence="2" id="KW-1185">Reference proteome</keyword>
<reference evidence="1 2" key="1">
    <citation type="submission" date="2023-07" db="EMBL/GenBank/DDBJ databases">
        <title>Genomic Encyclopedia of Type Strains, Phase IV (KMG-IV): sequencing the most valuable type-strain genomes for metagenomic binning, comparative biology and taxonomic classification.</title>
        <authorList>
            <person name="Goeker M."/>
        </authorList>
    </citation>
    <scope>NUCLEOTIDE SEQUENCE [LARGE SCALE GENOMIC DNA]</scope>
    <source>
        <strain evidence="1 2">DSM 12751</strain>
    </source>
</reference>
<name>A0ABT9VWZ4_9BACI</name>
<dbReference type="RefSeq" id="WP_307392708.1">
    <property type="nucleotide sequence ID" value="NZ_BAAADK010000011.1"/>
</dbReference>
<comment type="caution">
    <text evidence="1">The sequence shown here is derived from an EMBL/GenBank/DDBJ whole genome shotgun (WGS) entry which is preliminary data.</text>
</comment>
<organism evidence="1 2">
    <name type="scientific">Caldalkalibacillus horti</name>
    <dbReference type="NCBI Taxonomy" id="77523"/>
    <lineage>
        <taxon>Bacteria</taxon>
        <taxon>Bacillati</taxon>
        <taxon>Bacillota</taxon>
        <taxon>Bacilli</taxon>
        <taxon>Bacillales</taxon>
        <taxon>Bacillaceae</taxon>
        <taxon>Caldalkalibacillus</taxon>
    </lineage>
</organism>
<dbReference type="EMBL" id="JAUSTY010000005">
    <property type="protein sequence ID" value="MDQ0165511.1"/>
    <property type="molecule type" value="Genomic_DNA"/>
</dbReference>
<evidence type="ECO:0000313" key="2">
    <source>
        <dbReference type="Proteomes" id="UP001235840"/>
    </source>
</evidence>
<protein>
    <submittedName>
        <fullName evidence="1">Uncharacterized protein YpmB</fullName>
    </submittedName>
</protein>
<gene>
    <name evidence="1" type="ORF">J2S11_001412</name>
</gene>
<sequence>MKKWIIIGTGILLIVLWQAIDIYSTVQADRQDGLNRYMQLIPESAVVQETFRYHGEKRFMVFNLEIEDSVYAYFYVSEDGDTYTLNHDELVLTSSEAMEKVRQEFSELTVIHRITPAISGQDFTWEIVAQDSGEDYQYLYYSMTDGEFQKRFTLSN</sequence>
<dbReference type="InterPro" id="IPR046350">
    <property type="entry name" value="Cystatin_sf"/>
</dbReference>
<evidence type="ECO:0000313" key="1">
    <source>
        <dbReference type="EMBL" id="MDQ0165511.1"/>
    </source>
</evidence>